<evidence type="ECO:0000313" key="2">
    <source>
        <dbReference type="Proteomes" id="UP000218231"/>
    </source>
</evidence>
<dbReference type="Proteomes" id="UP000218231">
    <property type="component" value="Unassembled WGS sequence"/>
</dbReference>
<evidence type="ECO:0000313" key="1">
    <source>
        <dbReference type="EMBL" id="PAV92920.1"/>
    </source>
</evidence>
<dbReference type="AlphaFoldDB" id="A0A2A2M397"/>
<proteinExistence type="predicted"/>
<keyword evidence="2" id="KW-1185">Reference proteome</keyword>
<gene>
    <name evidence="1" type="ORF">WR25_05086</name>
</gene>
<reference evidence="1 2" key="1">
    <citation type="journal article" date="2017" name="Curr. Biol.">
        <title>Genome architecture and evolution of a unichromosomal asexual nematode.</title>
        <authorList>
            <person name="Fradin H."/>
            <person name="Zegar C."/>
            <person name="Gutwein M."/>
            <person name="Lucas J."/>
            <person name="Kovtun M."/>
            <person name="Corcoran D."/>
            <person name="Baugh L.R."/>
            <person name="Kiontke K."/>
            <person name="Gunsalus K."/>
            <person name="Fitch D.H."/>
            <person name="Piano F."/>
        </authorList>
    </citation>
    <scope>NUCLEOTIDE SEQUENCE [LARGE SCALE GENOMIC DNA]</scope>
    <source>
        <strain evidence="1">PF1309</strain>
    </source>
</reference>
<organism evidence="1 2">
    <name type="scientific">Diploscapter pachys</name>
    <dbReference type="NCBI Taxonomy" id="2018661"/>
    <lineage>
        <taxon>Eukaryota</taxon>
        <taxon>Metazoa</taxon>
        <taxon>Ecdysozoa</taxon>
        <taxon>Nematoda</taxon>
        <taxon>Chromadorea</taxon>
        <taxon>Rhabditida</taxon>
        <taxon>Rhabditina</taxon>
        <taxon>Rhabditomorpha</taxon>
        <taxon>Rhabditoidea</taxon>
        <taxon>Rhabditidae</taxon>
        <taxon>Diploscapter</taxon>
    </lineage>
</organism>
<name>A0A2A2M397_9BILA</name>
<comment type="caution">
    <text evidence="1">The sequence shown here is derived from an EMBL/GenBank/DDBJ whole genome shotgun (WGS) entry which is preliminary data.</text>
</comment>
<protein>
    <submittedName>
        <fullName evidence="1">Uncharacterized protein</fullName>
    </submittedName>
</protein>
<accession>A0A2A2M397</accession>
<dbReference type="EMBL" id="LIAE01005898">
    <property type="protein sequence ID" value="PAV92920.1"/>
    <property type="molecule type" value="Genomic_DNA"/>
</dbReference>
<sequence>MRLRRAQRQAEDRSACLRIPMRCAEADEGRDHVDAVIVGHLRRHVVGGLPVQPVGGGGEQALLRADRLRSRIEQHEAAGAVGGFRHAAGEAGLAEQRGLLVACNPRDRDGRTEQVGSRRAEDVRIVVDLRQDRHRHAEQAAQLRVPVAGADVPEQCTGGVGDVGCVRRATGEAPEQEAVDRAEGKLAAVGAGARAGNGIEDPGDLGRGEIGIEQQAGRLAHAIFGAIAAERGADVGGATVLPDDGAVDGFTGGAVPDDDGFALIGDADAGDVARAHAAGVDRLARGGQDVAPDILGVMLDPAGLRVMLREFGLGDRDAARLCVEQDRARRGGALINRENCRGPAGGVNGVGRFSDRTAAVRR</sequence>